<name>A0A9P8G022_AURME</name>
<evidence type="ECO:0000259" key="4">
    <source>
        <dbReference type="Pfam" id="PF00155"/>
    </source>
</evidence>
<feature type="compositionally biased region" description="Polar residues" evidence="3">
    <location>
        <begin position="59"/>
        <end position="69"/>
    </location>
</feature>
<dbReference type="Proteomes" id="UP000729357">
    <property type="component" value="Unassembled WGS sequence"/>
</dbReference>
<evidence type="ECO:0000256" key="3">
    <source>
        <dbReference type="SAM" id="MobiDB-lite"/>
    </source>
</evidence>
<dbReference type="InterPro" id="IPR050087">
    <property type="entry name" value="AON_synthase_class-II"/>
</dbReference>
<dbReference type="Pfam" id="PF00155">
    <property type="entry name" value="Aminotran_1_2"/>
    <property type="match status" value="1"/>
</dbReference>
<protein>
    <recommendedName>
        <fullName evidence="4">Aminotransferase class I/classII large domain-containing protein</fullName>
    </recommendedName>
</protein>
<comment type="caution">
    <text evidence="5">The sequence shown here is derived from an EMBL/GenBank/DDBJ whole genome shotgun (WGS) entry which is preliminary data.</text>
</comment>
<organism evidence="5 6">
    <name type="scientific">Aureobasidium melanogenum</name>
    <name type="common">Aureobasidium pullulans var. melanogenum</name>
    <dbReference type="NCBI Taxonomy" id="46634"/>
    <lineage>
        <taxon>Eukaryota</taxon>
        <taxon>Fungi</taxon>
        <taxon>Dikarya</taxon>
        <taxon>Ascomycota</taxon>
        <taxon>Pezizomycotina</taxon>
        <taxon>Dothideomycetes</taxon>
        <taxon>Dothideomycetidae</taxon>
        <taxon>Dothideales</taxon>
        <taxon>Saccotheciaceae</taxon>
        <taxon>Aureobasidium</taxon>
    </lineage>
</organism>
<proteinExistence type="predicted"/>
<sequence>MNMDPLLQLPARIEQAEKKEVLYQVRSISANSVDLSQPPKDRHHPKGGLPAGSTLAKKINSQPKAKNSQRLRSMTSLIKRAASVTLTDYRRTNKTYKIVSAVDRFYHFAAEPSVRQTRGGDKWIWRSARAPLPQGSYYDTEDKEFPVLVSNSNVYYGMDVPPAALMLYKELATQGLPASECNGITKQLSMLVEDWFRSLHNAAHARVTNSGYNANVLALSMMIQKEKSIVLMDSNSHNSIIVAARTCSAKLIKRYKHDDLADMESMLKICRLQNGPEAHIIVITEGLFSMEGSCQDLPGIADLKLRYNFELYMDECHSILTLGSNGLGVYEHFQDKGFFFPQGDPIDVRTWGTGKSFGNFGGAVSCIAKYKASLDARYKELAEEGMEPMLLPSLVSCLLHKYTYSLAHPKLARLSHMATHARRELKRAGLYVYGDDGIPLIPIHVGMAYHSARFMKVALKHGLVIPHITAPAVEHDSARMRFCISASFGDTDIDRAIELVIEVAVIEKIISKTQAETAARDRKSYAYSGPTTSPEDHASIWRQAIVKVRTILDSVLCSARPEQYIILNPNTAATVSATIDRWLLGSGSARWIGGTARPHVDLEYYLRGLVGVEEALVFGEHRAAQLSLSRALARPLYKCRRHYHICPARGSQALLDGRQSASRHPSLQFLTYEKIQEISCLLDTLCAADPSSWARHVTIFIILTRDEYLHDNQNLRSLLTELDRLTTGRALKATVVINDEMFGVAVPNVLNKSDNLVTNRSTGRLGIVTELVNDGWFKSNQKIQIAMYGSFYRSFALPGGFLAGTKQLVDEMRWACVSYMFSTAPPPYLATLTQCKLESLVT</sequence>
<feature type="non-terminal residue" evidence="5">
    <location>
        <position position="1"/>
    </location>
</feature>
<dbReference type="GO" id="GO:0016740">
    <property type="term" value="F:transferase activity"/>
    <property type="evidence" value="ECO:0007669"/>
    <property type="project" value="UniProtKB-KW"/>
</dbReference>
<comment type="cofactor">
    <cofactor evidence="1">
        <name>pyridoxal 5'-phosphate</name>
        <dbReference type="ChEBI" id="CHEBI:597326"/>
    </cofactor>
</comment>
<feature type="domain" description="Aminotransferase class I/classII large" evidence="4">
    <location>
        <begin position="201"/>
        <end position="498"/>
    </location>
</feature>
<dbReference type="EMBL" id="JAHFXS010000215">
    <property type="protein sequence ID" value="KAG9987559.1"/>
    <property type="molecule type" value="Genomic_DNA"/>
</dbReference>
<dbReference type="GO" id="GO:0030170">
    <property type="term" value="F:pyridoxal phosphate binding"/>
    <property type="evidence" value="ECO:0007669"/>
    <property type="project" value="InterPro"/>
</dbReference>
<evidence type="ECO:0000313" key="6">
    <source>
        <dbReference type="Proteomes" id="UP000729357"/>
    </source>
</evidence>
<reference evidence="5" key="2">
    <citation type="submission" date="2021-08" db="EMBL/GenBank/DDBJ databases">
        <authorList>
            <person name="Gostincar C."/>
            <person name="Sun X."/>
            <person name="Song Z."/>
            <person name="Gunde-Cimerman N."/>
        </authorList>
    </citation>
    <scope>NUCLEOTIDE SEQUENCE</scope>
    <source>
        <strain evidence="5">EXF-9298</strain>
    </source>
</reference>
<dbReference type="InterPro" id="IPR004839">
    <property type="entry name" value="Aminotransferase_I/II_large"/>
</dbReference>
<evidence type="ECO:0000313" key="5">
    <source>
        <dbReference type="EMBL" id="KAG9987559.1"/>
    </source>
</evidence>
<gene>
    <name evidence="5" type="ORF">KCU98_g3252</name>
</gene>
<reference evidence="5" key="1">
    <citation type="journal article" date="2021" name="J Fungi (Basel)">
        <title>Virulence traits and population genomics of the black yeast Aureobasidium melanogenum.</title>
        <authorList>
            <person name="Cernosa A."/>
            <person name="Sun X."/>
            <person name="Gostincar C."/>
            <person name="Fang C."/>
            <person name="Gunde-Cimerman N."/>
            <person name="Song Z."/>
        </authorList>
    </citation>
    <scope>NUCLEOTIDE SEQUENCE</scope>
    <source>
        <strain evidence="5">EXF-9298</strain>
    </source>
</reference>
<keyword evidence="2" id="KW-0808">Transferase</keyword>
<dbReference type="SUPFAM" id="SSF53383">
    <property type="entry name" value="PLP-dependent transferases"/>
    <property type="match status" value="3"/>
</dbReference>
<dbReference type="PANTHER" id="PTHR13693">
    <property type="entry name" value="CLASS II AMINOTRANSFERASE/8-AMINO-7-OXONONANOATE SYNTHASE"/>
    <property type="match status" value="1"/>
</dbReference>
<feature type="region of interest" description="Disordered" evidence="3">
    <location>
        <begin position="33"/>
        <end position="69"/>
    </location>
</feature>
<evidence type="ECO:0000256" key="1">
    <source>
        <dbReference type="ARBA" id="ARBA00001933"/>
    </source>
</evidence>
<dbReference type="Gene3D" id="3.90.1150.10">
    <property type="entry name" value="Aspartate Aminotransferase, domain 1"/>
    <property type="match status" value="1"/>
</dbReference>
<keyword evidence="6" id="KW-1185">Reference proteome</keyword>
<evidence type="ECO:0000256" key="2">
    <source>
        <dbReference type="ARBA" id="ARBA00022679"/>
    </source>
</evidence>
<accession>A0A9P8G022</accession>
<dbReference type="AlphaFoldDB" id="A0A9P8G022"/>
<dbReference type="Gene3D" id="3.40.640.10">
    <property type="entry name" value="Type I PLP-dependent aspartate aminotransferase-like (Major domain)"/>
    <property type="match status" value="3"/>
</dbReference>
<dbReference type="InterPro" id="IPR015421">
    <property type="entry name" value="PyrdxlP-dep_Trfase_major"/>
</dbReference>
<dbReference type="InterPro" id="IPR015424">
    <property type="entry name" value="PyrdxlP-dep_Trfase"/>
</dbReference>
<dbReference type="InterPro" id="IPR015422">
    <property type="entry name" value="PyrdxlP-dep_Trfase_small"/>
</dbReference>